<evidence type="ECO:0000256" key="4">
    <source>
        <dbReference type="ARBA" id="ARBA00022692"/>
    </source>
</evidence>
<evidence type="ECO:0000256" key="3">
    <source>
        <dbReference type="ARBA" id="ARBA00022475"/>
    </source>
</evidence>
<evidence type="ECO:0000256" key="5">
    <source>
        <dbReference type="ARBA" id="ARBA00022989"/>
    </source>
</evidence>
<comment type="caution">
    <text evidence="9">The sequence shown here is derived from an EMBL/GenBank/DDBJ whole genome shotgun (WGS) entry which is preliminary data.</text>
</comment>
<comment type="similarity">
    <text evidence="7">Belongs to the binding-protein-dependent transport system permease family.</text>
</comment>
<dbReference type="Gene3D" id="1.10.3720.10">
    <property type="entry name" value="MetI-like"/>
    <property type="match status" value="1"/>
</dbReference>
<evidence type="ECO:0000259" key="8">
    <source>
        <dbReference type="PROSITE" id="PS50928"/>
    </source>
</evidence>
<dbReference type="Pfam" id="PF00528">
    <property type="entry name" value="BPD_transp_1"/>
    <property type="match status" value="1"/>
</dbReference>
<dbReference type="InterPro" id="IPR035906">
    <property type="entry name" value="MetI-like_sf"/>
</dbReference>
<keyword evidence="2 7" id="KW-0813">Transport</keyword>
<feature type="transmembrane region" description="Helical" evidence="7">
    <location>
        <begin position="74"/>
        <end position="98"/>
    </location>
</feature>
<dbReference type="PANTHER" id="PTHR43744">
    <property type="entry name" value="ABC TRANSPORTER PERMEASE PROTEIN MG189-RELATED-RELATED"/>
    <property type="match status" value="1"/>
</dbReference>
<keyword evidence="6 7" id="KW-0472">Membrane</keyword>
<keyword evidence="3" id="KW-1003">Cell membrane</keyword>
<evidence type="ECO:0000256" key="7">
    <source>
        <dbReference type="RuleBase" id="RU363032"/>
    </source>
</evidence>
<feature type="domain" description="ABC transmembrane type-1" evidence="8">
    <location>
        <begin position="74"/>
        <end position="281"/>
    </location>
</feature>
<dbReference type="PROSITE" id="PS50928">
    <property type="entry name" value="ABC_TM1"/>
    <property type="match status" value="1"/>
</dbReference>
<comment type="subcellular location">
    <subcellularLocation>
        <location evidence="1 7">Cell membrane</location>
        <topology evidence="1 7">Multi-pass membrane protein</topology>
    </subcellularLocation>
</comment>
<dbReference type="CDD" id="cd06261">
    <property type="entry name" value="TM_PBP2"/>
    <property type="match status" value="1"/>
</dbReference>
<dbReference type="SUPFAM" id="SSF161098">
    <property type="entry name" value="MetI-like"/>
    <property type="match status" value="1"/>
</dbReference>
<reference evidence="10" key="1">
    <citation type="journal article" date="2019" name="Int. J. Syst. Evol. Microbiol.">
        <title>The Global Catalogue of Microorganisms (GCM) 10K type strain sequencing project: providing services to taxonomists for standard genome sequencing and annotation.</title>
        <authorList>
            <consortium name="The Broad Institute Genomics Platform"/>
            <consortium name="The Broad Institute Genome Sequencing Center for Infectious Disease"/>
            <person name="Wu L."/>
            <person name="Ma J."/>
        </authorList>
    </citation>
    <scope>NUCLEOTIDE SEQUENCE [LARGE SCALE GENOMIC DNA]</scope>
    <source>
        <strain evidence="10">CGMCC 1.18575</strain>
    </source>
</reference>
<dbReference type="PANTHER" id="PTHR43744:SF9">
    <property type="entry name" value="POLYGALACTURONAN_RHAMNOGALACTURONAN TRANSPORT SYSTEM PERMEASE PROTEIN YTCP"/>
    <property type="match status" value="1"/>
</dbReference>
<name>A0ABW0HUN0_9BACL</name>
<gene>
    <name evidence="9" type="ORF">ACFPOF_08465</name>
</gene>
<evidence type="ECO:0000256" key="6">
    <source>
        <dbReference type="ARBA" id="ARBA00023136"/>
    </source>
</evidence>
<accession>A0ABW0HUN0</accession>
<feature type="transmembrane region" description="Helical" evidence="7">
    <location>
        <begin position="12"/>
        <end position="32"/>
    </location>
</feature>
<keyword evidence="4 7" id="KW-0812">Transmembrane</keyword>
<keyword evidence="10" id="KW-1185">Reference proteome</keyword>
<feature type="transmembrane region" description="Helical" evidence="7">
    <location>
        <begin position="262"/>
        <end position="281"/>
    </location>
</feature>
<dbReference type="RefSeq" id="WP_378131539.1">
    <property type="nucleotide sequence ID" value="NZ_JBHSMI010000015.1"/>
</dbReference>
<protein>
    <submittedName>
        <fullName evidence="9">Carbohydrate ABC transporter permease</fullName>
    </submittedName>
</protein>
<evidence type="ECO:0000256" key="1">
    <source>
        <dbReference type="ARBA" id="ARBA00004651"/>
    </source>
</evidence>
<dbReference type="InterPro" id="IPR000515">
    <property type="entry name" value="MetI-like"/>
</dbReference>
<proteinExistence type="inferred from homology"/>
<evidence type="ECO:0000313" key="10">
    <source>
        <dbReference type="Proteomes" id="UP001596113"/>
    </source>
</evidence>
<evidence type="ECO:0000256" key="2">
    <source>
        <dbReference type="ARBA" id="ARBA00022448"/>
    </source>
</evidence>
<feature type="transmembrane region" description="Helical" evidence="7">
    <location>
        <begin position="110"/>
        <end position="128"/>
    </location>
</feature>
<feature type="transmembrane region" description="Helical" evidence="7">
    <location>
        <begin position="182"/>
        <end position="204"/>
    </location>
</feature>
<evidence type="ECO:0000313" key="9">
    <source>
        <dbReference type="EMBL" id="MFC5402772.1"/>
    </source>
</evidence>
<sequence length="296" mass="33408">MRTKKIKWNPFDIANSLLMVLLAILTVFPFYYMLIISIADYADIRKQLIYLIPKSLNFSSYKIVMETSYFLNSFYISVIVTVVGTIVSMLVTIAAAYALSKKGIPGWRPIYTAAIIPLFFSGGLIPYYLTVKAVGMINDISVMIIPTALAPFYLIILKNFFDDLPESLEESAKIDGANDIYILYKIVIPISTPAIATISLFYAVDRWNDYYSAVLFISNQKLYPLQMVLREVLMNFEMLKGSVVGSAIIEQNKNSYVYTQSLKMAIVVVATVPILLVYPFVQKYFNKGIMLGAVKE</sequence>
<keyword evidence="5 7" id="KW-1133">Transmembrane helix</keyword>
<dbReference type="Proteomes" id="UP001596113">
    <property type="component" value="Unassembled WGS sequence"/>
</dbReference>
<dbReference type="EMBL" id="JBHSMI010000015">
    <property type="protein sequence ID" value="MFC5402772.1"/>
    <property type="molecule type" value="Genomic_DNA"/>
</dbReference>
<organism evidence="9 10">
    <name type="scientific">Cohnella soli</name>
    <dbReference type="NCBI Taxonomy" id="425005"/>
    <lineage>
        <taxon>Bacteria</taxon>
        <taxon>Bacillati</taxon>
        <taxon>Bacillota</taxon>
        <taxon>Bacilli</taxon>
        <taxon>Bacillales</taxon>
        <taxon>Paenibacillaceae</taxon>
        <taxon>Cohnella</taxon>
    </lineage>
</organism>
<feature type="transmembrane region" description="Helical" evidence="7">
    <location>
        <begin position="140"/>
        <end position="161"/>
    </location>
</feature>